<accession>A0ABQ8L3A9</accession>
<name>A0ABQ8L3A9_LABRO</name>
<sequence length="309" mass="35114">MWDLFVDWCSSAREDPQRCSVGVVLSFLQEKLEERLSPSTVKVYIAAIVAYHDAVDGVSLGNHHLIVRFLRGARRLNPPLLHLIPSWDLSVVLLEGGGPARILSQRNVPSVRLILILTLRLRPGYVPKIPTTPFREQVVNLQALPPKEADPALVLLCPVRQQKGNAVSKQRLARWVVDAIILTYHARQTSVVGWVTPNTFARFCSLRVEPISSRVLRLSCQLAAPFLMDPGFLHPFRSWHHISTFHGFFHVSPIISSSLLPRRWEGYVLSFIWSDTLACQHLYLNHVTQFRIVAFSREDPKYVSYEVTS</sequence>
<organism evidence="2 3">
    <name type="scientific">Labeo rohita</name>
    <name type="common">Indian major carp</name>
    <name type="synonym">Cyprinus rohita</name>
    <dbReference type="NCBI Taxonomy" id="84645"/>
    <lineage>
        <taxon>Eukaryota</taxon>
        <taxon>Metazoa</taxon>
        <taxon>Chordata</taxon>
        <taxon>Craniata</taxon>
        <taxon>Vertebrata</taxon>
        <taxon>Euteleostomi</taxon>
        <taxon>Actinopterygii</taxon>
        <taxon>Neopterygii</taxon>
        <taxon>Teleostei</taxon>
        <taxon>Ostariophysi</taxon>
        <taxon>Cypriniformes</taxon>
        <taxon>Cyprinidae</taxon>
        <taxon>Labeoninae</taxon>
        <taxon>Labeonini</taxon>
        <taxon>Labeo</taxon>
    </lineage>
</organism>
<evidence type="ECO:0000313" key="3">
    <source>
        <dbReference type="Proteomes" id="UP000830375"/>
    </source>
</evidence>
<dbReference type="EMBL" id="JACTAM010002430">
    <property type="protein sequence ID" value="KAI2644819.1"/>
    <property type="molecule type" value="Genomic_DNA"/>
</dbReference>
<comment type="caution">
    <text evidence="2">The sequence shown here is derived from an EMBL/GenBank/DDBJ whole genome shotgun (WGS) entry which is preliminary data.</text>
</comment>
<protein>
    <submittedName>
        <fullName evidence="2">Uncharacterized protein</fullName>
    </submittedName>
</protein>
<dbReference type="Gene3D" id="1.10.150.130">
    <property type="match status" value="1"/>
</dbReference>
<evidence type="ECO:0000313" key="2">
    <source>
        <dbReference type="EMBL" id="KAI2644819.1"/>
    </source>
</evidence>
<gene>
    <name evidence="2" type="ORF">H4Q32_024717</name>
</gene>
<dbReference type="PANTHER" id="PTHR35617:SF3">
    <property type="entry name" value="CORE-BINDING (CB) DOMAIN-CONTAINING PROTEIN"/>
    <property type="match status" value="1"/>
</dbReference>
<reference evidence="2 3" key="1">
    <citation type="submission" date="2022-01" db="EMBL/GenBank/DDBJ databases">
        <title>A high-quality chromosome-level genome assembly of rohu carp, Labeo rohita.</title>
        <authorList>
            <person name="Arick M.A. II"/>
            <person name="Hsu C.-Y."/>
            <person name="Magbanua Z."/>
            <person name="Pechanova O."/>
            <person name="Grover C."/>
            <person name="Miller E."/>
            <person name="Thrash A."/>
            <person name="Ezzel L."/>
            <person name="Alam S."/>
            <person name="Benzie J."/>
            <person name="Hamilton M."/>
            <person name="Karsi A."/>
            <person name="Lawrence M.L."/>
            <person name="Peterson D.G."/>
        </authorList>
    </citation>
    <scope>NUCLEOTIDE SEQUENCE [LARGE SCALE GENOMIC DNA]</scope>
    <source>
        <strain evidence="3">BAU-BD-2019</strain>
        <tissue evidence="2">Blood</tissue>
    </source>
</reference>
<dbReference type="InterPro" id="IPR010998">
    <property type="entry name" value="Integrase_recombinase_N"/>
</dbReference>
<keyword evidence="3" id="KW-1185">Reference proteome</keyword>
<dbReference type="SUPFAM" id="SSF47823">
    <property type="entry name" value="lambda integrase-like, N-terminal domain"/>
    <property type="match status" value="1"/>
</dbReference>
<dbReference type="Proteomes" id="UP000830375">
    <property type="component" value="Unassembled WGS sequence"/>
</dbReference>
<dbReference type="PANTHER" id="PTHR35617">
    <property type="entry name" value="PHAGE_INTEGRASE DOMAIN-CONTAINING PROTEIN"/>
    <property type="match status" value="1"/>
</dbReference>
<proteinExistence type="predicted"/>
<evidence type="ECO:0000256" key="1">
    <source>
        <dbReference type="ARBA" id="ARBA00023125"/>
    </source>
</evidence>
<keyword evidence="1" id="KW-0238">DNA-binding</keyword>